<evidence type="ECO:0000313" key="2">
    <source>
        <dbReference type="EMBL" id="ESS62338.1"/>
    </source>
</evidence>
<feature type="region of interest" description="Disordered" evidence="1">
    <location>
        <begin position="1"/>
        <end position="27"/>
    </location>
</feature>
<name>V5BD51_TRYCR</name>
<comment type="caution">
    <text evidence="2">The sequence shown here is derived from an EMBL/GenBank/DDBJ whole genome shotgun (WGS) entry which is preliminary data.</text>
</comment>
<proteinExistence type="predicted"/>
<organism evidence="2 3">
    <name type="scientific">Trypanosoma cruzi Dm28c</name>
    <dbReference type="NCBI Taxonomy" id="1416333"/>
    <lineage>
        <taxon>Eukaryota</taxon>
        <taxon>Discoba</taxon>
        <taxon>Euglenozoa</taxon>
        <taxon>Kinetoplastea</taxon>
        <taxon>Metakinetoplastina</taxon>
        <taxon>Trypanosomatida</taxon>
        <taxon>Trypanosomatidae</taxon>
        <taxon>Trypanosoma</taxon>
        <taxon>Schizotrypanum</taxon>
    </lineage>
</organism>
<dbReference type="AlphaFoldDB" id="V5BD51"/>
<feature type="compositionally biased region" description="Basic residues" evidence="1">
    <location>
        <begin position="13"/>
        <end position="23"/>
    </location>
</feature>
<reference evidence="2 3" key="1">
    <citation type="journal article" date="2014" name="Genome Announc.">
        <title>Trypanosoma cruzi Clone Dm28c Draft Genome Sequence.</title>
        <authorList>
            <person name="Grisard E.C."/>
            <person name="Teixeira S.M."/>
            <person name="de Almeida L.G."/>
            <person name="Stoco P.H."/>
            <person name="Gerber A.L."/>
            <person name="Talavera-Lopez C."/>
            <person name="Lima O.C."/>
            <person name="Andersson B."/>
            <person name="de Vasconcelos A.T."/>
        </authorList>
    </citation>
    <scope>NUCLEOTIDE SEQUENCE [LARGE SCALE GENOMIC DNA]</scope>
    <source>
        <strain evidence="2 3">Dm28c</strain>
    </source>
</reference>
<sequence>MQLSILLCPPPSPHRRPQSHRRVSTTMCTTPPCSERWARRSHASPRSIFPALKCCVSAQKVANTIRVHTKPTNTLTR</sequence>
<evidence type="ECO:0000256" key="1">
    <source>
        <dbReference type="SAM" id="MobiDB-lite"/>
    </source>
</evidence>
<protein>
    <submittedName>
        <fullName evidence="2">Uncharacterized protein</fullName>
    </submittedName>
</protein>
<gene>
    <name evidence="2" type="ORF">TCDM_10003</name>
</gene>
<dbReference type="EMBL" id="AYLP01000191">
    <property type="protein sequence ID" value="ESS62338.1"/>
    <property type="molecule type" value="Genomic_DNA"/>
</dbReference>
<dbReference type="Proteomes" id="UP000017861">
    <property type="component" value="Unassembled WGS sequence"/>
</dbReference>
<dbReference type="VEuPathDB" id="TriTrypDB:TCDM_10003"/>
<accession>V5BD51</accession>
<evidence type="ECO:0000313" key="3">
    <source>
        <dbReference type="Proteomes" id="UP000017861"/>
    </source>
</evidence>